<accession>A0AAV7K4U6</accession>
<evidence type="ECO:0000313" key="3">
    <source>
        <dbReference type="Proteomes" id="UP001165289"/>
    </source>
</evidence>
<gene>
    <name evidence="2" type="ORF">LOD99_11291</name>
</gene>
<dbReference type="Proteomes" id="UP001165289">
    <property type="component" value="Unassembled WGS sequence"/>
</dbReference>
<keyword evidence="3" id="KW-1185">Reference proteome</keyword>
<comment type="caution">
    <text evidence="2">The sequence shown here is derived from an EMBL/GenBank/DDBJ whole genome shotgun (WGS) entry which is preliminary data.</text>
</comment>
<dbReference type="AlphaFoldDB" id="A0AAV7K4U6"/>
<keyword evidence="1" id="KW-0175">Coiled coil</keyword>
<feature type="coiled-coil region" evidence="1">
    <location>
        <begin position="37"/>
        <end position="95"/>
    </location>
</feature>
<sequence length="125" mass="14427">MKLKQIQISKLLQDQLDTATQRIVLVENICESKSKELSKLRQQQIETNDKLDRATKKIAFLQNENESKTKELSKVKYMEEKLALANTKIVNLEKLISEKDLELKSIKEILFSYTPLPLPLPTGEL</sequence>
<reference evidence="2 3" key="1">
    <citation type="journal article" date="2023" name="BMC Biol.">
        <title>The compact genome of the sponge Oopsacas minuta (Hexactinellida) is lacking key metazoan core genes.</title>
        <authorList>
            <person name="Santini S."/>
            <person name="Schenkelaars Q."/>
            <person name="Jourda C."/>
            <person name="Duchesne M."/>
            <person name="Belahbib H."/>
            <person name="Rocher C."/>
            <person name="Selva M."/>
            <person name="Riesgo A."/>
            <person name="Vervoort M."/>
            <person name="Leys S.P."/>
            <person name="Kodjabachian L."/>
            <person name="Le Bivic A."/>
            <person name="Borchiellini C."/>
            <person name="Claverie J.M."/>
            <person name="Renard E."/>
        </authorList>
    </citation>
    <scope>NUCLEOTIDE SEQUENCE [LARGE SCALE GENOMIC DNA]</scope>
    <source>
        <strain evidence="2">SPO-2</strain>
    </source>
</reference>
<evidence type="ECO:0000313" key="2">
    <source>
        <dbReference type="EMBL" id="KAI6656278.1"/>
    </source>
</evidence>
<evidence type="ECO:0000256" key="1">
    <source>
        <dbReference type="SAM" id="Coils"/>
    </source>
</evidence>
<protein>
    <submittedName>
        <fullName evidence="2">Uncharacterized protein</fullName>
    </submittedName>
</protein>
<dbReference type="EMBL" id="JAKMXF010000145">
    <property type="protein sequence ID" value="KAI6656278.1"/>
    <property type="molecule type" value="Genomic_DNA"/>
</dbReference>
<proteinExistence type="predicted"/>
<name>A0AAV7K4U6_9METZ</name>
<organism evidence="2 3">
    <name type="scientific">Oopsacas minuta</name>
    <dbReference type="NCBI Taxonomy" id="111878"/>
    <lineage>
        <taxon>Eukaryota</taxon>
        <taxon>Metazoa</taxon>
        <taxon>Porifera</taxon>
        <taxon>Hexactinellida</taxon>
        <taxon>Hexasterophora</taxon>
        <taxon>Lyssacinosida</taxon>
        <taxon>Leucopsacidae</taxon>
        <taxon>Oopsacas</taxon>
    </lineage>
</organism>